<keyword evidence="6 12" id="KW-0067">ATP-binding</keyword>
<dbReference type="KEGG" id="mpk:VL20_4608"/>
<evidence type="ECO:0000256" key="9">
    <source>
        <dbReference type="SAM" id="Phobius"/>
    </source>
</evidence>
<keyword evidence="8 9" id="KW-0472">Membrane</keyword>
<dbReference type="PROSITE" id="PS50929">
    <property type="entry name" value="ABC_TM1F"/>
    <property type="match status" value="1"/>
</dbReference>
<sequence>MQPLSYSLYRSLGRSISMVIQAAPSELRILTLLTLISGTTPAIVLFLNKVIIDQVSLLLTKSHLEVPGDLLWHNPILVASVSGLIFLSLLTDALTTITSLLFASLRDRVRGFVGGKVIDKVANFPDITLFDNPDLLNLIKLTEKGINRLEELSFILITTLNGFFIFVPAVLLSTSIARWIPLILFTSAAPSVYFDLKYRKQSWRTEETQAGIARQMDLYKNVLTGELYAKEIRLFSLQTLLLSRWQELLSKLLKSMAKVRQRGTSVIVFWSILSGVGTALPYLYIVLGTLQKKYTLGDLALYAGLILQVRQSLFLLINNGSDFYDVVLGTTPIFQLLDLKSNLQQLTPPWQEQENLTGIEMQNLSFSYPDSEELILDDLNLTIQPREIIALVGENGAGKTTLINLLCRFYDPSAGQILWNGKDLRAFDLKELRAKIAVVMQDYARFPATIRENIGFGYSPLLRNYPAIQAALKRVKMIDLIEENFQGLETPLGRELEGGIELSGGQWQRIAIARALLRLPTAELLIFDEPTASLDANAEYEIYQMFRTLATDKMTIVISHRLALCKLADRIVVLEKGKISEVGTHTELMSKRGQYHLMFTRQANSYQ</sequence>
<dbReference type="GO" id="GO:0005524">
    <property type="term" value="F:ATP binding"/>
    <property type="evidence" value="ECO:0007669"/>
    <property type="project" value="UniProtKB-KW"/>
</dbReference>
<keyword evidence="7 9" id="KW-1133">Transmembrane helix</keyword>
<keyword evidence="4 9" id="KW-0812">Transmembrane</keyword>
<feature type="transmembrane region" description="Helical" evidence="9">
    <location>
        <begin position="152"/>
        <end position="170"/>
    </location>
</feature>
<comment type="subcellular location">
    <subcellularLocation>
        <location evidence="1">Cell membrane</location>
        <topology evidence="1">Multi-pass membrane protein</topology>
    </subcellularLocation>
</comment>
<feature type="domain" description="ABC transmembrane type-1" evidence="11">
    <location>
        <begin position="29"/>
        <end position="325"/>
    </location>
</feature>
<feature type="transmembrane region" description="Helical" evidence="9">
    <location>
        <begin position="176"/>
        <end position="194"/>
    </location>
</feature>
<dbReference type="Gene3D" id="3.40.50.300">
    <property type="entry name" value="P-loop containing nucleotide triphosphate hydrolases"/>
    <property type="match status" value="1"/>
</dbReference>
<dbReference type="GO" id="GO:0016887">
    <property type="term" value="F:ATP hydrolysis activity"/>
    <property type="evidence" value="ECO:0007669"/>
    <property type="project" value="InterPro"/>
</dbReference>
<keyword evidence="5" id="KW-0547">Nucleotide-binding</keyword>
<feature type="transmembrane region" description="Helical" evidence="9">
    <location>
        <begin position="72"/>
        <end position="102"/>
    </location>
</feature>
<dbReference type="PANTHER" id="PTHR43394">
    <property type="entry name" value="ATP-DEPENDENT PERMEASE MDL1, MITOCHONDRIAL"/>
    <property type="match status" value="1"/>
</dbReference>
<evidence type="ECO:0000256" key="4">
    <source>
        <dbReference type="ARBA" id="ARBA00022692"/>
    </source>
</evidence>
<dbReference type="InterPro" id="IPR039421">
    <property type="entry name" value="Type_1_exporter"/>
</dbReference>
<evidence type="ECO:0000313" key="13">
    <source>
        <dbReference type="Proteomes" id="UP000068167"/>
    </source>
</evidence>
<dbReference type="GO" id="GO:0015421">
    <property type="term" value="F:ABC-type oligopeptide transporter activity"/>
    <property type="evidence" value="ECO:0007669"/>
    <property type="project" value="TreeGrafter"/>
</dbReference>
<evidence type="ECO:0000313" key="12">
    <source>
        <dbReference type="EMBL" id="AKV69509.1"/>
    </source>
</evidence>
<proteinExistence type="predicted"/>
<feature type="transmembrane region" description="Helical" evidence="9">
    <location>
        <begin position="266"/>
        <end position="287"/>
    </location>
</feature>
<evidence type="ECO:0000259" key="10">
    <source>
        <dbReference type="PROSITE" id="PS50893"/>
    </source>
</evidence>
<dbReference type="GO" id="GO:0005886">
    <property type="term" value="C:plasma membrane"/>
    <property type="evidence" value="ECO:0007669"/>
    <property type="project" value="UniProtKB-SubCell"/>
</dbReference>
<dbReference type="Proteomes" id="UP000068167">
    <property type="component" value="Chromosome"/>
</dbReference>
<accession>A0A0K1S5V1</accession>
<reference evidence="12 13" key="1">
    <citation type="journal article" date="2016" name="Stand. Genomic Sci.">
        <title>Complete genome sequence and genomic characterization of Microcystis panniformis FACHB 1757 by third-generation sequencing.</title>
        <authorList>
            <person name="Zhang J.Y."/>
            <person name="Guan R."/>
            <person name="Zhang H.J."/>
            <person name="Li H."/>
            <person name="Xiao P."/>
            <person name="Yu G.L."/>
            <person name="Du L."/>
            <person name="Cao D.M."/>
            <person name="Zhu B.C."/>
            <person name="Li R.H."/>
            <person name="Lu Z.H."/>
        </authorList>
    </citation>
    <scope>NUCLEOTIDE SEQUENCE [LARGE SCALE GENOMIC DNA]</scope>
    <source>
        <strain evidence="12 13">FACHB-1757</strain>
    </source>
</reference>
<keyword evidence="2" id="KW-0813">Transport</keyword>
<dbReference type="RefSeq" id="WP_052277443.1">
    <property type="nucleotide sequence ID" value="NZ_CP011339.1"/>
</dbReference>
<feature type="domain" description="ABC transporter" evidence="10">
    <location>
        <begin position="359"/>
        <end position="601"/>
    </location>
</feature>
<evidence type="ECO:0000256" key="7">
    <source>
        <dbReference type="ARBA" id="ARBA00022989"/>
    </source>
</evidence>
<evidence type="ECO:0000256" key="5">
    <source>
        <dbReference type="ARBA" id="ARBA00022741"/>
    </source>
</evidence>
<dbReference type="InterPro" id="IPR027417">
    <property type="entry name" value="P-loop_NTPase"/>
</dbReference>
<dbReference type="InterPro" id="IPR003593">
    <property type="entry name" value="AAA+_ATPase"/>
</dbReference>
<organism evidence="12 13">
    <name type="scientific">Microcystis panniformis FACHB-1757</name>
    <dbReference type="NCBI Taxonomy" id="1638788"/>
    <lineage>
        <taxon>Bacteria</taxon>
        <taxon>Bacillati</taxon>
        <taxon>Cyanobacteriota</taxon>
        <taxon>Cyanophyceae</taxon>
        <taxon>Oscillatoriophycideae</taxon>
        <taxon>Chroococcales</taxon>
        <taxon>Microcystaceae</taxon>
        <taxon>Microcystis</taxon>
    </lineage>
</organism>
<name>A0A0K1S5V1_9CHRO</name>
<protein>
    <submittedName>
        <fullName evidence="12">Transport ATP-binding protein CydD</fullName>
    </submittedName>
</protein>
<evidence type="ECO:0000256" key="1">
    <source>
        <dbReference type="ARBA" id="ARBA00004651"/>
    </source>
</evidence>
<dbReference type="EMBL" id="CP011339">
    <property type="protein sequence ID" value="AKV69509.1"/>
    <property type="molecule type" value="Genomic_DNA"/>
</dbReference>
<evidence type="ECO:0000256" key="6">
    <source>
        <dbReference type="ARBA" id="ARBA00022840"/>
    </source>
</evidence>
<feature type="transmembrane region" description="Helical" evidence="9">
    <location>
        <begin position="29"/>
        <end position="52"/>
    </location>
</feature>
<dbReference type="PROSITE" id="PS00211">
    <property type="entry name" value="ABC_TRANSPORTER_1"/>
    <property type="match status" value="1"/>
</dbReference>
<dbReference type="PROSITE" id="PS50893">
    <property type="entry name" value="ABC_TRANSPORTER_2"/>
    <property type="match status" value="1"/>
</dbReference>
<dbReference type="InterPro" id="IPR003439">
    <property type="entry name" value="ABC_transporter-like_ATP-bd"/>
</dbReference>
<dbReference type="PANTHER" id="PTHR43394:SF1">
    <property type="entry name" value="ATP-BINDING CASSETTE SUB-FAMILY B MEMBER 10, MITOCHONDRIAL"/>
    <property type="match status" value="1"/>
</dbReference>
<keyword evidence="3" id="KW-1003">Cell membrane</keyword>
<evidence type="ECO:0000256" key="3">
    <source>
        <dbReference type="ARBA" id="ARBA00022475"/>
    </source>
</evidence>
<dbReference type="SUPFAM" id="SSF52540">
    <property type="entry name" value="P-loop containing nucleoside triphosphate hydrolases"/>
    <property type="match status" value="1"/>
</dbReference>
<evidence type="ECO:0000256" key="8">
    <source>
        <dbReference type="ARBA" id="ARBA00023136"/>
    </source>
</evidence>
<dbReference type="AlphaFoldDB" id="A0A0K1S5V1"/>
<dbReference type="InterPro" id="IPR017871">
    <property type="entry name" value="ABC_transporter-like_CS"/>
</dbReference>
<dbReference type="SUPFAM" id="SSF90123">
    <property type="entry name" value="ABC transporter transmembrane region"/>
    <property type="match status" value="1"/>
</dbReference>
<dbReference type="InterPro" id="IPR011527">
    <property type="entry name" value="ABC1_TM_dom"/>
</dbReference>
<dbReference type="SMART" id="SM00382">
    <property type="entry name" value="AAA"/>
    <property type="match status" value="1"/>
</dbReference>
<evidence type="ECO:0000259" key="11">
    <source>
        <dbReference type="PROSITE" id="PS50929"/>
    </source>
</evidence>
<keyword evidence="13" id="KW-1185">Reference proteome</keyword>
<dbReference type="PATRIC" id="fig|1638788.3.peg.4646"/>
<dbReference type="Pfam" id="PF00005">
    <property type="entry name" value="ABC_tran"/>
    <property type="match status" value="1"/>
</dbReference>
<dbReference type="FunFam" id="3.40.50.300:FF:000221">
    <property type="entry name" value="Multidrug ABC transporter ATP-binding protein"/>
    <property type="match status" value="1"/>
</dbReference>
<gene>
    <name evidence="12" type="ORF">VL20_4608</name>
</gene>
<evidence type="ECO:0000256" key="2">
    <source>
        <dbReference type="ARBA" id="ARBA00022448"/>
    </source>
</evidence>
<dbReference type="InterPro" id="IPR036640">
    <property type="entry name" value="ABC1_TM_sf"/>
</dbReference>
<dbReference type="Gene3D" id="1.20.1560.10">
    <property type="entry name" value="ABC transporter type 1, transmembrane domain"/>
    <property type="match status" value="1"/>
</dbReference>